<evidence type="ECO:0000313" key="13">
    <source>
        <dbReference type="EMBL" id="KAK9811200.1"/>
    </source>
</evidence>
<keyword evidence="9" id="KW-0718">Serine biosynthesis</keyword>
<evidence type="ECO:0000256" key="7">
    <source>
        <dbReference type="ARBA" id="ARBA00022679"/>
    </source>
</evidence>
<dbReference type="GO" id="GO:0030170">
    <property type="term" value="F:pyridoxal phosphate binding"/>
    <property type="evidence" value="ECO:0007669"/>
    <property type="project" value="TreeGrafter"/>
</dbReference>
<dbReference type="Pfam" id="PF00266">
    <property type="entry name" value="Aminotran_5"/>
    <property type="match status" value="1"/>
</dbReference>
<name>A0AAW1PN12_9CHLO</name>
<dbReference type="HAMAP" id="MF_00160">
    <property type="entry name" value="SerC_aminotrans_5"/>
    <property type="match status" value="1"/>
</dbReference>
<dbReference type="FunFam" id="3.40.640.10:FF:000010">
    <property type="entry name" value="Phosphoserine aminotransferase"/>
    <property type="match status" value="1"/>
</dbReference>
<evidence type="ECO:0000313" key="14">
    <source>
        <dbReference type="Proteomes" id="UP001465755"/>
    </source>
</evidence>
<dbReference type="NCBIfam" id="TIGR01364">
    <property type="entry name" value="serC_1"/>
    <property type="match status" value="1"/>
</dbReference>
<dbReference type="InterPro" id="IPR015421">
    <property type="entry name" value="PyrdxlP-dep_Trfase_major"/>
</dbReference>
<keyword evidence="7" id="KW-0808">Transferase</keyword>
<organism evidence="13 14">
    <name type="scientific">Symbiochloris irregularis</name>
    <dbReference type="NCBI Taxonomy" id="706552"/>
    <lineage>
        <taxon>Eukaryota</taxon>
        <taxon>Viridiplantae</taxon>
        <taxon>Chlorophyta</taxon>
        <taxon>core chlorophytes</taxon>
        <taxon>Trebouxiophyceae</taxon>
        <taxon>Trebouxiales</taxon>
        <taxon>Trebouxiaceae</taxon>
        <taxon>Symbiochloris</taxon>
    </lineage>
</organism>
<accession>A0AAW1PN12</accession>
<dbReference type="FunFam" id="3.90.1150.10:FF:000006">
    <property type="entry name" value="Phosphoserine aminotransferase"/>
    <property type="match status" value="1"/>
</dbReference>
<sequence>MEMSHRGKAFSSILAQAQSDLRELLAIPDNYKVMFLQGGGTSQFSALPLNLTKAGDTVDYIVTGSWSKKAAQEAQAYGLKVNVAAKGDMASVPDRASWKLSDNATYACYCDNETIQGVEFKAPPEVGDTLLVADMSSNFCSKPVDVSKYGVIFAGAQKNIGPAGVVVVIAREDLLGKSRQETPTVMDYQTMQDSLHNTPPCWSIYMCGLIFSHMLKGGGIEAYARKNRGKAQVLYSAIENSDGFYHSPVARANRSNMNAPFTIPRSQDLEKEFIAAATKQGLTELKGHRSVGGMRASIYNSMPDEGVEALVAFMKDFANKHA</sequence>
<evidence type="ECO:0000256" key="8">
    <source>
        <dbReference type="ARBA" id="ARBA00022898"/>
    </source>
</evidence>
<dbReference type="NCBIfam" id="NF003764">
    <property type="entry name" value="PRK05355.1"/>
    <property type="match status" value="1"/>
</dbReference>
<evidence type="ECO:0000256" key="11">
    <source>
        <dbReference type="ARBA" id="ARBA00049007"/>
    </source>
</evidence>
<comment type="similarity">
    <text evidence="3">Belongs to the class-V pyridoxal-phosphate-dependent aminotransferase family. SerC subfamily.</text>
</comment>
<dbReference type="InterPro" id="IPR022278">
    <property type="entry name" value="Pser_aminoTfrase"/>
</dbReference>
<evidence type="ECO:0000256" key="4">
    <source>
        <dbReference type="ARBA" id="ARBA00013030"/>
    </source>
</evidence>
<keyword evidence="8" id="KW-0663">Pyridoxal phosphate</keyword>
<dbReference type="PANTHER" id="PTHR43247">
    <property type="entry name" value="PHOSPHOSERINE AMINOTRANSFERASE"/>
    <property type="match status" value="1"/>
</dbReference>
<evidence type="ECO:0000259" key="12">
    <source>
        <dbReference type="Pfam" id="PF00266"/>
    </source>
</evidence>
<protein>
    <recommendedName>
        <fullName evidence="4">phosphoserine transaminase</fullName>
        <ecNumber evidence="4">2.6.1.52</ecNumber>
    </recommendedName>
</protein>
<comment type="catalytic activity">
    <reaction evidence="11">
        <text>O-phospho-L-serine + 2-oxoglutarate = 3-phosphooxypyruvate + L-glutamate</text>
        <dbReference type="Rhea" id="RHEA:14329"/>
        <dbReference type="ChEBI" id="CHEBI:16810"/>
        <dbReference type="ChEBI" id="CHEBI:18110"/>
        <dbReference type="ChEBI" id="CHEBI:29985"/>
        <dbReference type="ChEBI" id="CHEBI:57524"/>
        <dbReference type="EC" id="2.6.1.52"/>
    </reaction>
</comment>
<evidence type="ECO:0000256" key="5">
    <source>
        <dbReference type="ARBA" id="ARBA00022576"/>
    </source>
</evidence>
<evidence type="ECO:0000256" key="10">
    <source>
        <dbReference type="ARBA" id="ARBA00047630"/>
    </source>
</evidence>
<dbReference type="Gene3D" id="3.90.1150.10">
    <property type="entry name" value="Aspartate Aminotransferase, domain 1"/>
    <property type="match status" value="1"/>
</dbReference>
<dbReference type="InterPro" id="IPR015422">
    <property type="entry name" value="PyrdxlP-dep_Trfase_small"/>
</dbReference>
<feature type="domain" description="Aminotransferase class V" evidence="12">
    <location>
        <begin position="2"/>
        <end position="310"/>
    </location>
</feature>
<reference evidence="13 14" key="1">
    <citation type="journal article" date="2024" name="Nat. Commun.">
        <title>Phylogenomics reveals the evolutionary origins of lichenization in chlorophyte algae.</title>
        <authorList>
            <person name="Puginier C."/>
            <person name="Libourel C."/>
            <person name="Otte J."/>
            <person name="Skaloud P."/>
            <person name="Haon M."/>
            <person name="Grisel S."/>
            <person name="Petersen M."/>
            <person name="Berrin J.G."/>
            <person name="Delaux P.M."/>
            <person name="Dal Grande F."/>
            <person name="Keller J."/>
        </authorList>
    </citation>
    <scope>NUCLEOTIDE SEQUENCE [LARGE SCALE GENOMIC DNA]</scope>
    <source>
        <strain evidence="13 14">SAG 2036</strain>
    </source>
</reference>
<comment type="pathway">
    <text evidence="2">Amino-acid biosynthesis; L-serine biosynthesis; L-serine from 3-phospho-D-glycerate: step 2/3.</text>
</comment>
<dbReference type="AlphaFoldDB" id="A0AAW1PN12"/>
<comment type="cofactor">
    <cofactor evidence="1">
        <name>pyridoxal 5'-phosphate</name>
        <dbReference type="ChEBI" id="CHEBI:597326"/>
    </cofactor>
</comment>
<dbReference type="Gene3D" id="3.40.640.10">
    <property type="entry name" value="Type I PLP-dependent aspartate aminotransferase-like (Major domain)"/>
    <property type="match status" value="1"/>
</dbReference>
<evidence type="ECO:0000256" key="1">
    <source>
        <dbReference type="ARBA" id="ARBA00001933"/>
    </source>
</evidence>
<dbReference type="EMBL" id="JALJOQ010000011">
    <property type="protein sequence ID" value="KAK9811200.1"/>
    <property type="molecule type" value="Genomic_DNA"/>
</dbReference>
<dbReference type="GO" id="GO:0004648">
    <property type="term" value="F:O-phospho-L-serine:2-oxoglutarate aminotransferase activity"/>
    <property type="evidence" value="ECO:0007669"/>
    <property type="project" value="UniProtKB-EC"/>
</dbReference>
<dbReference type="GO" id="GO:0009570">
    <property type="term" value="C:chloroplast stroma"/>
    <property type="evidence" value="ECO:0007669"/>
    <property type="project" value="TreeGrafter"/>
</dbReference>
<dbReference type="GO" id="GO:0006564">
    <property type="term" value="P:L-serine biosynthetic process"/>
    <property type="evidence" value="ECO:0007669"/>
    <property type="project" value="UniProtKB-KW"/>
</dbReference>
<dbReference type="EC" id="2.6.1.52" evidence="4"/>
<comment type="caution">
    <text evidence="13">The sequence shown here is derived from an EMBL/GenBank/DDBJ whole genome shotgun (WGS) entry which is preliminary data.</text>
</comment>
<proteinExistence type="inferred from homology"/>
<keyword evidence="6" id="KW-0028">Amino-acid biosynthesis</keyword>
<dbReference type="PANTHER" id="PTHR43247:SF1">
    <property type="entry name" value="PHOSPHOSERINE AMINOTRANSFERASE"/>
    <property type="match status" value="1"/>
</dbReference>
<dbReference type="SUPFAM" id="SSF53383">
    <property type="entry name" value="PLP-dependent transferases"/>
    <property type="match status" value="1"/>
</dbReference>
<dbReference type="Proteomes" id="UP001465755">
    <property type="component" value="Unassembled WGS sequence"/>
</dbReference>
<keyword evidence="5" id="KW-0032">Aminotransferase</keyword>
<comment type="catalytic activity">
    <reaction evidence="10">
        <text>4-(phosphooxy)-L-threonine + 2-oxoglutarate = (R)-3-hydroxy-2-oxo-4-phosphooxybutanoate + L-glutamate</text>
        <dbReference type="Rhea" id="RHEA:16573"/>
        <dbReference type="ChEBI" id="CHEBI:16810"/>
        <dbReference type="ChEBI" id="CHEBI:29985"/>
        <dbReference type="ChEBI" id="CHEBI:58452"/>
        <dbReference type="ChEBI" id="CHEBI:58538"/>
        <dbReference type="EC" id="2.6.1.52"/>
    </reaction>
</comment>
<dbReference type="InterPro" id="IPR000192">
    <property type="entry name" value="Aminotrans_V_dom"/>
</dbReference>
<keyword evidence="14" id="KW-1185">Reference proteome</keyword>
<dbReference type="InterPro" id="IPR015424">
    <property type="entry name" value="PyrdxlP-dep_Trfase"/>
</dbReference>
<evidence type="ECO:0000256" key="3">
    <source>
        <dbReference type="ARBA" id="ARBA00006904"/>
    </source>
</evidence>
<evidence type="ECO:0000256" key="6">
    <source>
        <dbReference type="ARBA" id="ARBA00022605"/>
    </source>
</evidence>
<evidence type="ECO:0000256" key="9">
    <source>
        <dbReference type="ARBA" id="ARBA00023299"/>
    </source>
</evidence>
<gene>
    <name evidence="13" type="ORF">WJX73_009598</name>
</gene>
<evidence type="ECO:0000256" key="2">
    <source>
        <dbReference type="ARBA" id="ARBA00005099"/>
    </source>
</evidence>
<dbReference type="PIRSF" id="PIRSF000525">
    <property type="entry name" value="SerC"/>
    <property type="match status" value="1"/>
</dbReference>